<accession>M6YFQ0</accession>
<sequence length="118" mass="13770">MSEEFSQSVRIADQSLKLWELLQVRDITDQSLELWELLQVRDIADQSLKLWELLQVRVLRSIFEIVGALTSLSFTINLWNCGNSYKVRVLRSIFEIVGTLTNPKNPSQKLRIKSFLNF</sequence>
<dbReference type="EMBL" id="AKXB02000127">
    <property type="protein sequence ID" value="EMO88459.1"/>
    <property type="molecule type" value="Genomic_DNA"/>
</dbReference>
<gene>
    <name evidence="1" type="ORF">LEP1GSC024_1482</name>
</gene>
<name>M6YFQ0_9LEPT</name>
<dbReference type="AntiFam" id="ANF00051">
    <property type="entry name" value="Translation of DNA tandem repeat"/>
</dbReference>
<organism evidence="1 2">
    <name type="scientific">Leptospira noguchii str. 2001034031</name>
    <dbReference type="NCBI Taxonomy" id="1193053"/>
    <lineage>
        <taxon>Bacteria</taxon>
        <taxon>Pseudomonadati</taxon>
        <taxon>Spirochaetota</taxon>
        <taxon>Spirochaetia</taxon>
        <taxon>Leptospirales</taxon>
        <taxon>Leptospiraceae</taxon>
        <taxon>Leptospira</taxon>
    </lineage>
</organism>
<dbReference type="AlphaFoldDB" id="M6YFQ0"/>
<proteinExistence type="predicted"/>
<protein>
    <submittedName>
        <fullName evidence="1">Uncharacterized protein</fullName>
    </submittedName>
</protein>
<dbReference type="Proteomes" id="UP000012138">
    <property type="component" value="Unassembled WGS sequence"/>
</dbReference>
<evidence type="ECO:0000313" key="2">
    <source>
        <dbReference type="Proteomes" id="UP000012138"/>
    </source>
</evidence>
<reference evidence="1 2" key="1">
    <citation type="submission" date="2013-01" db="EMBL/GenBank/DDBJ databases">
        <authorList>
            <person name="Harkins D.M."/>
            <person name="Durkin A.S."/>
            <person name="Brinkac L.M."/>
            <person name="Haft D.H."/>
            <person name="Selengut J.D."/>
            <person name="Sanka R."/>
            <person name="DePew J."/>
            <person name="Purushe J."/>
            <person name="Whelen A.C."/>
            <person name="Vinetz J.M."/>
            <person name="Sutton G.G."/>
            <person name="Nierman W.C."/>
            <person name="Fouts D.E."/>
        </authorList>
    </citation>
    <scope>NUCLEOTIDE SEQUENCE [LARGE SCALE GENOMIC DNA]</scope>
    <source>
        <strain evidence="1 2">2001034031</strain>
    </source>
</reference>
<evidence type="ECO:0000313" key="1">
    <source>
        <dbReference type="EMBL" id="EMO88459.1"/>
    </source>
</evidence>
<comment type="caution">
    <text evidence="1">The sequence shown here is derived from an EMBL/GenBank/DDBJ whole genome shotgun (WGS) entry which is preliminary data.</text>
</comment>